<organism evidence="4">
    <name type="scientific">Aureoumbra lagunensis</name>
    <dbReference type="NCBI Taxonomy" id="44058"/>
    <lineage>
        <taxon>Eukaryota</taxon>
        <taxon>Sar</taxon>
        <taxon>Stramenopiles</taxon>
        <taxon>Ochrophyta</taxon>
        <taxon>Pelagophyceae</taxon>
        <taxon>Pelagomonadales</taxon>
        <taxon>Aureoumbra</taxon>
    </lineage>
</organism>
<dbReference type="AlphaFoldDB" id="A0A7S3JW95"/>
<dbReference type="InterPro" id="IPR011989">
    <property type="entry name" value="ARM-like"/>
</dbReference>
<dbReference type="InterPro" id="IPR056597">
    <property type="entry name" value="ARM_LRRK2"/>
</dbReference>
<dbReference type="PANTHER" id="PTHR22895">
    <property type="entry name" value="ARMADILLO REPEAT-CONTAINING PROTEIN 6"/>
    <property type="match status" value="1"/>
</dbReference>
<feature type="domain" description="LRRK2 ARM repeat" evidence="3">
    <location>
        <begin position="291"/>
        <end position="441"/>
    </location>
</feature>
<sequence length="476" mass="54040">MNMGMTSSSCGRTNMNTGTTRSSHGGVVKRKRTSKRRQTVFLFGRNDEQEIPGGEYSRREEENRMIDLVLTKKRSFGKMGRFNGGECSYYNVQEEYLRRFAIRNAPAALIELAPELVVHILEYLPVNERHLAAIIPLNQRHAHNVRENINIWFPLCTAKPWQMSWSDLEERGYSTASEFRELHTNLIHAIDIARRGDVAQVANIMKEFQDVIGLQYECLERLIIALHCERVRKRAIDAKLASCVIYILQRYSHNTELQSMALHCIVFLARPIGGAEGMVFCRGVHSNGLEAFLYGGIDIVLDAMKNHISSSVVQAVGCWSLVNLALNRQQKIDILTKNGIQCIIRAMQIHPHCLDVQFRALFALINLVIPENVQQQFNQNDPHNTNTNNTFLPQDTISHDILDHVLIAMDRFGDSDKLIRCGCLVLHNLSLRPTNIPILQANNTSKPLLRAARTHNDHDVQRSAISTLRRLGISHA</sequence>
<dbReference type="Pfam" id="PF23744">
    <property type="entry name" value="ARM_LRRK2"/>
    <property type="match status" value="1"/>
</dbReference>
<dbReference type="SUPFAM" id="SSF48371">
    <property type="entry name" value="ARM repeat"/>
    <property type="match status" value="1"/>
</dbReference>
<protein>
    <recommendedName>
        <fullName evidence="3">LRRK2 ARM repeat domain-containing protein</fullName>
    </recommendedName>
</protein>
<dbReference type="InterPro" id="IPR016024">
    <property type="entry name" value="ARM-type_fold"/>
</dbReference>
<feature type="region of interest" description="Disordered" evidence="2">
    <location>
        <begin position="1"/>
        <end position="34"/>
    </location>
</feature>
<name>A0A7S3JW95_9STRA</name>
<evidence type="ECO:0000259" key="3">
    <source>
        <dbReference type="Pfam" id="PF23744"/>
    </source>
</evidence>
<dbReference type="PANTHER" id="PTHR22895:SF0">
    <property type="entry name" value="ARMADILLO REPEAT-CONTAINING PROTEIN 6"/>
    <property type="match status" value="1"/>
</dbReference>
<proteinExistence type="predicted"/>
<evidence type="ECO:0000313" key="4">
    <source>
        <dbReference type="EMBL" id="CAE0365106.1"/>
    </source>
</evidence>
<keyword evidence="1" id="KW-0677">Repeat</keyword>
<reference evidence="4" key="1">
    <citation type="submission" date="2021-01" db="EMBL/GenBank/DDBJ databases">
        <authorList>
            <person name="Corre E."/>
            <person name="Pelletier E."/>
            <person name="Niang G."/>
            <person name="Scheremetjew M."/>
            <person name="Finn R."/>
            <person name="Kale V."/>
            <person name="Holt S."/>
            <person name="Cochrane G."/>
            <person name="Meng A."/>
            <person name="Brown T."/>
            <person name="Cohen L."/>
        </authorList>
    </citation>
    <scope>NUCLEOTIDE SEQUENCE</scope>
    <source>
        <strain evidence="4">CCMP1510</strain>
    </source>
</reference>
<dbReference type="Gene3D" id="1.25.10.10">
    <property type="entry name" value="Leucine-rich Repeat Variant"/>
    <property type="match status" value="2"/>
</dbReference>
<dbReference type="EMBL" id="HBIJ01008277">
    <property type="protein sequence ID" value="CAE0365106.1"/>
    <property type="molecule type" value="Transcribed_RNA"/>
</dbReference>
<accession>A0A7S3JW95</accession>
<feature type="compositionally biased region" description="Polar residues" evidence="2">
    <location>
        <begin position="1"/>
        <end position="23"/>
    </location>
</feature>
<gene>
    <name evidence="4" type="ORF">ALAG00032_LOCUS5848</name>
</gene>
<evidence type="ECO:0000256" key="2">
    <source>
        <dbReference type="SAM" id="MobiDB-lite"/>
    </source>
</evidence>
<evidence type="ECO:0000256" key="1">
    <source>
        <dbReference type="ARBA" id="ARBA00022737"/>
    </source>
</evidence>